<dbReference type="NCBIfam" id="TIGR01509">
    <property type="entry name" value="HAD-SF-IA-v3"/>
    <property type="match status" value="1"/>
</dbReference>
<dbReference type="GO" id="GO:0046380">
    <property type="term" value="P:N-acetylneuraminate biosynthetic process"/>
    <property type="evidence" value="ECO:0007669"/>
    <property type="project" value="TreeGrafter"/>
</dbReference>
<evidence type="ECO:0000256" key="3">
    <source>
        <dbReference type="ARBA" id="ARBA00022842"/>
    </source>
</evidence>
<dbReference type="SFLD" id="SFLDS00003">
    <property type="entry name" value="Haloacid_Dehalogenase"/>
    <property type="match status" value="1"/>
</dbReference>
<reference evidence="4" key="1">
    <citation type="submission" date="2021-01" db="EMBL/GenBank/DDBJ databases">
        <title>A chromosome-scale assembly of European eel, Anguilla anguilla.</title>
        <authorList>
            <person name="Henkel C."/>
            <person name="Jong-Raadsen S.A."/>
            <person name="Dufour S."/>
            <person name="Weltzien F.-A."/>
            <person name="Palstra A.P."/>
            <person name="Pelster B."/>
            <person name="Spaink H.P."/>
            <person name="Van Den Thillart G.E."/>
            <person name="Jansen H."/>
            <person name="Zahm M."/>
            <person name="Klopp C."/>
            <person name="Cedric C."/>
            <person name="Louis A."/>
            <person name="Berthelot C."/>
            <person name="Parey E."/>
            <person name="Roest Crollius H."/>
            <person name="Montfort J."/>
            <person name="Robinson-Rechavi M."/>
            <person name="Bucao C."/>
            <person name="Bouchez O."/>
            <person name="Gislard M."/>
            <person name="Lluch J."/>
            <person name="Milhes M."/>
            <person name="Lampietro C."/>
            <person name="Lopez Roques C."/>
            <person name="Donnadieu C."/>
            <person name="Braasch I."/>
            <person name="Desvignes T."/>
            <person name="Postlethwait J."/>
            <person name="Bobe J."/>
            <person name="Guiguen Y."/>
            <person name="Dirks R."/>
        </authorList>
    </citation>
    <scope>NUCLEOTIDE SEQUENCE</scope>
    <source>
        <strain evidence="4">Tag_6206</strain>
        <tissue evidence="4">Liver</tissue>
    </source>
</reference>
<dbReference type="Gene3D" id="3.40.50.1000">
    <property type="entry name" value="HAD superfamily/HAD-like"/>
    <property type="match status" value="1"/>
</dbReference>
<evidence type="ECO:0008006" key="6">
    <source>
        <dbReference type="Google" id="ProtNLM"/>
    </source>
</evidence>
<evidence type="ECO:0000256" key="2">
    <source>
        <dbReference type="ARBA" id="ARBA00022801"/>
    </source>
</evidence>
<name>A0A9D3RIE7_ANGAN</name>
<dbReference type="EMBL" id="JAFIRN010000018">
    <property type="protein sequence ID" value="KAG5831419.1"/>
    <property type="molecule type" value="Genomic_DNA"/>
</dbReference>
<accession>A0A9D3RIE7</accession>
<dbReference type="AlphaFoldDB" id="A0A9D3RIE7"/>
<evidence type="ECO:0000256" key="1">
    <source>
        <dbReference type="ARBA" id="ARBA00001946"/>
    </source>
</evidence>
<keyword evidence="5" id="KW-1185">Reference proteome</keyword>
<evidence type="ECO:0000313" key="4">
    <source>
        <dbReference type="EMBL" id="KAG5831419.1"/>
    </source>
</evidence>
<proteinExistence type="predicted"/>
<dbReference type="Proteomes" id="UP001044222">
    <property type="component" value="Chromosome 18"/>
</dbReference>
<protein>
    <recommendedName>
        <fullName evidence="6">N-acylneuraminate-9-phosphatase</fullName>
    </recommendedName>
</protein>
<organism evidence="4 5">
    <name type="scientific">Anguilla anguilla</name>
    <name type="common">European freshwater eel</name>
    <name type="synonym">Muraena anguilla</name>
    <dbReference type="NCBI Taxonomy" id="7936"/>
    <lineage>
        <taxon>Eukaryota</taxon>
        <taxon>Metazoa</taxon>
        <taxon>Chordata</taxon>
        <taxon>Craniata</taxon>
        <taxon>Vertebrata</taxon>
        <taxon>Euteleostomi</taxon>
        <taxon>Actinopterygii</taxon>
        <taxon>Neopterygii</taxon>
        <taxon>Teleostei</taxon>
        <taxon>Anguilliformes</taxon>
        <taxon>Anguillidae</taxon>
        <taxon>Anguilla</taxon>
    </lineage>
</organism>
<dbReference type="Pfam" id="PF00702">
    <property type="entry name" value="Hydrolase"/>
    <property type="match status" value="1"/>
</dbReference>
<dbReference type="Gene3D" id="1.20.120.710">
    <property type="entry name" value="Haloacid dehalogenase hydrolase-like domain"/>
    <property type="match status" value="1"/>
</dbReference>
<keyword evidence="2" id="KW-0378">Hydrolase</keyword>
<evidence type="ECO:0000313" key="5">
    <source>
        <dbReference type="Proteomes" id="UP001044222"/>
    </source>
</evidence>
<dbReference type="InterPro" id="IPR006439">
    <property type="entry name" value="HAD-SF_hydro_IA"/>
</dbReference>
<comment type="cofactor">
    <cofactor evidence="1">
        <name>Mg(2+)</name>
        <dbReference type="ChEBI" id="CHEBI:18420"/>
    </cofactor>
</comment>
<dbReference type="GO" id="GO:0050124">
    <property type="term" value="F:N-acylneuraminate-9-phosphatase activity"/>
    <property type="evidence" value="ECO:0007669"/>
    <property type="project" value="TreeGrafter"/>
</dbReference>
<dbReference type="SFLD" id="SFLDG01129">
    <property type="entry name" value="C1.5:_HAD__Beta-PGM__Phosphata"/>
    <property type="match status" value="1"/>
</dbReference>
<dbReference type="SUPFAM" id="SSF56784">
    <property type="entry name" value="HAD-like"/>
    <property type="match status" value="1"/>
</dbReference>
<dbReference type="InterPro" id="IPR023214">
    <property type="entry name" value="HAD_sf"/>
</dbReference>
<dbReference type="InterPro" id="IPR036412">
    <property type="entry name" value="HAD-like_sf"/>
</dbReference>
<dbReference type="NCBIfam" id="TIGR01549">
    <property type="entry name" value="HAD-SF-IA-v1"/>
    <property type="match status" value="1"/>
</dbReference>
<dbReference type="PANTHER" id="PTHR46470:SF3">
    <property type="entry name" value="N-ACYLNEURAMINATE-9-PHOSPHATASE"/>
    <property type="match status" value="1"/>
</dbReference>
<keyword evidence="3" id="KW-0460">Magnesium</keyword>
<dbReference type="PANTHER" id="PTHR46470">
    <property type="entry name" value="N-ACYLNEURAMINATE-9-PHOSPHATASE"/>
    <property type="match status" value="1"/>
</dbReference>
<gene>
    <name evidence="4" type="ORF">ANANG_G00303530</name>
</gene>
<comment type="caution">
    <text evidence="4">The sequence shown here is derived from an EMBL/GenBank/DDBJ whole genome shotgun (WGS) entry which is preliminary data.</text>
</comment>
<dbReference type="InterPro" id="IPR051400">
    <property type="entry name" value="HAD-like_hydrolase"/>
</dbReference>
<sequence>MASNGIKAILFDLDNTLIDTAGASRIAIQKVEALLRTKFGQDDILKICKGFELKLLQETYDAAGGASIDQSTRLERLAIPGPVRALLEDLRRTHKLLLLTNGVTQPQWEKIRAVRCEELFHAVVVGGEHAEEKPAPSIFQHCFGLLGVGPRDCVMVGDSLDTDVLGGVNAGVRATVWVNPSGTDIPAGVSVKPDYTIATVLELPTILSTLK</sequence>